<sequence length="1080" mass="122689">MRIGLSGLFIGILLIIFILGNQTLTAQEKNKSWKESIDYFLSEKEIKKADSVLQSQLAAFTQSNKIDSLSQFPYYIGKVASEQLNSKEATKKAEAFIRNLKTKTSNARIIYKAYLSLEELYIALGDDESSVIASKEALKYAQTLSDVTYDELGEINYAIGSDYYALYNLSEALDYFRASASAYERSKTVEKDVLADAYNGIATAMWTLNKLDSAQIYYHKAIESTKESNLTGYDRIYYIVAFQFNLALVIDAQGKLGEAIEMKRAIIPQLQEIIDNSDDEKLVVKSKRLLASSVSNLAAFYNDTGYLTKAYEMLQYSYEKKKEVFEITSPRIATALTQIALCEFELREFDKSIATAALALKNLKGATSRYPAVEADIYAIQAKTYVAMGNIEKAKLLYEKGDAMFKEAYPEAISQEYLIFLKDYSQFLADNDEFEKAIEIATQNYNYIAKSGIDNNFPIIKEMLNLSEIHYKAGNYSEAHIWAVKGNAFLDKHILKAESGIDSVQIEFRRPSITLMEVQSLLKTTEEKDSTFLIQQIEKVNKAVLSLEQRKTTAFNLADINNILTEYKALNTLSKKLHYQLFQQTGREAHLNKTISLHESGIYNRLRTQFNIKNGIRFGALPAAVIEREKQLKENISKALSGDTTKDINSYFKATEQWDTFLDSLKLNHSKYYNLRYATIEESLGDIQQKIPENSTVVRYFFIENDLYAYVINGNSRHLIPLEFTNQLEYIGQLGEDQGELEKTASLLAELYHTLWRPLEAKITTEKVIIIPDRELFNLSFETLTPDKISDFKELATNSLLARHIISYNYSLFLLKDDTTPSTYERNFVAFAPGFSDKMKKEYTVSITDSSNLDKTYVTLLPQPFSAELVEEYAATFEGTSYLNERSTKQVFRNNAKEHKIIHIGTHAESNNLTPEFSRLIFAKDISQQTTPEDNSLFTYEIYDFDLASNLTILTACETGKPGFEPGEGMISLAHAFNYAGSESMLTSLWKIDEKSSTEIISFFYENLEQGMARDEALRNAKLSYLSTANGRTIAPQYWAGLVLIGDSSPLELDSSTPVWYWVVGAIVLLLIFLLFFRRK</sequence>
<dbReference type="RefSeq" id="WP_186990653.1">
    <property type="nucleotide sequence ID" value="NZ_CP052909.1"/>
</dbReference>
<name>A0A7G8PS32_9FLAO</name>
<evidence type="ECO:0000259" key="2">
    <source>
        <dbReference type="Pfam" id="PF12770"/>
    </source>
</evidence>
<dbReference type="AlphaFoldDB" id="A0A7G8PS32"/>
<organism evidence="3 4">
    <name type="scientific">Constantimarinum furrinae</name>
    <dbReference type="NCBI Taxonomy" id="2562285"/>
    <lineage>
        <taxon>Bacteria</taxon>
        <taxon>Pseudomonadati</taxon>
        <taxon>Bacteroidota</taxon>
        <taxon>Flavobacteriia</taxon>
        <taxon>Flavobacteriales</taxon>
        <taxon>Flavobacteriaceae</taxon>
        <taxon>Altibacter/Constantimarinum group</taxon>
        <taxon>Constantimarinum</taxon>
    </lineage>
</organism>
<evidence type="ECO:0000256" key="1">
    <source>
        <dbReference type="SAM" id="Phobius"/>
    </source>
</evidence>
<gene>
    <name evidence="3" type="ORF">ALE3EI_0568</name>
</gene>
<dbReference type="Pfam" id="PF12770">
    <property type="entry name" value="CHAT"/>
    <property type="match status" value="1"/>
</dbReference>
<keyword evidence="4" id="KW-1185">Reference proteome</keyword>
<dbReference type="EMBL" id="CP052909">
    <property type="protein sequence ID" value="QNJ97148.1"/>
    <property type="molecule type" value="Genomic_DNA"/>
</dbReference>
<evidence type="ECO:0000313" key="4">
    <source>
        <dbReference type="Proteomes" id="UP000515514"/>
    </source>
</evidence>
<dbReference type="Proteomes" id="UP000515514">
    <property type="component" value="Chromosome"/>
</dbReference>
<keyword evidence="1" id="KW-0472">Membrane</keyword>
<feature type="transmembrane region" description="Helical" evidence="1">
    <location>
        <begin position="1059"/>
        <end position="1077"/>
    </location>
</feature>
<dbReference type="Gene3D" id="1.25.40.10">
    <property type="entry name" value="Tetratricopeptide repeat domain"/>
    <property type="match status" value="2"/>
</dbReference>
<dbReference type="InterPro" id="IPR019734">
    <property type="entry name" value="TPR_rpt"/>
</dbReference>
<keyword evidence="1" id="KW-0812">Transmembrane</keyword>
<dbReference type="SUPFAM" id="SSF48452">
    <property type="entry name" value="TPR-like"/>
    <property type="match status" value="2"/>
</dbReference>
<feature type="domain" description="CHAT" evidence="2">
    <location>
        <begin position="747"/>
        <end position="1047"/>
    </location>
</feature>
<proteinExistence type="predicted"/>
<protein>
    <submittedName>
        <fullName evidence="3">CHAT domain-containing protein</fullName>
    </submittedName>
</protein>
<keyword evidence="1" id="KW-1133">Transmembrane helix</keyword>
<dbReference type="KEGG" id="alti:ALE3EI_0568"/>
<dbReference type="PANTHER" id="PTHR10098">
    <property type="entry name" value="RAPSYN-RELATED"/>
    <property type="match status" value="1"/>
</dbReference>
<reference evidence="3 4" key="1">
    <citation type="submission" date="2020-04" db="EMBL/GenBank/DDBJ databases">
        <title>Genome sequence of Altibacter aquimarinus strain ALE3EI.</title>
        <authorList>
            <person name="Oh H.-M."/>
            <person name="Jang D."/>
        </authorList>
    </citation>
    <scope>NUCLEOTIDE SEQUENCE [LARGE SCALE GENOMIC DNA]</scope>
    <source>
        <strain evidence="3 4">ALE3EI</strain>
    </source>
</reference>
<accession>A0A7G8PS32</accession>
<dbReference type="InterPro" id="IPR011990">
    <property type="entry name" value="TPR-like_helical_dom_sf"/>
</dbReference>
<evidence type="ECO:0000313" key="3">
    <source>
        <dbReference type="EMBL" id="QNJ97148.1"/>
    </source>
</evidence>
<dbReference type="SMART" id="SM00028">
    <property type="entry name" value="TPR"/>
    <property type="match status" value="5"/>
</dbReference>
<dbReference type="InterPro" id="IPR024983">
    <property type="entry name" value="CHAT_dom"/>
</dbReference>